<evidence type="ECO:0000256" key="1">
    <source>
        <dbReference type="SAM" id="MobiDB-lite"/>
    </source>
</evidence>
<name>A0A6P4Y9M6_BRABE</name>
<keyword evidence="2" id="KW-0472">Membrane</keyword>
<dbReference type="RefSeq" id="XP_019613476.1">
    <property type="nucleotide sequence ID" value="XM_019757917.1"/>
</dbReference>
<dbReference type="AlphaFoldDB" id="A0A6P4Y9M6"/>
<sequence length="264" mass="28686">MRFQDDMGRKLRHLLIFLLLVLKEPNTPEDFNDMMASIPNLQIRHNPWQCDCPVYTPTVIGAMISFAGGVILTLWCKRRFGNSDSGSNSNPALHTTNTTAVVVTSGLDHQYEDVDQHNQTGQGQSQTIAKSNTNTTATVVASGHDHRYEDMNHHVTTRQGQSQAITKSNTNATAVVATSGHDHKHEYMNLHNQTGQGQGQSQTNTETLDARNLSYGTGPIVSQLNSLYKTTTTGQGQSQAITESNTNTTATVMTSGGDQAGQGQ</sequence>
<feature type="transmembrane region" description="Helical" evidence="2">
    <location>
        <begin position="54"/>
        <end position="75"/>
    </location>
</feature>
<feature type="signal peptide" evidence="3">
    <location>
        <begin position="1"/>
        <end position="28"/>
    </location>
</feature>
<keyword evidence="2" id="KW-0812">Transmembrane</keyword>
<feature type="non-terminal residue" evidence="5">
    <location>
        <position position="264"/>
    </location>
</feature>
<feature type="compositionally biased region" description="Polar residues" evidence="1">
    <location>
        <begin position="234"/>
        <end position="257"/>
    </location>
</feature>
<keyword evidence="2" id="KW-1133">Transmembrane helix</keyword>
<keyword evidence="4" id="KW-1185">Reference proteome</keyword>
<evidence type="ECO:0000313" key="5">
    <source>
        <dbReference type="RefSeq" id="XP_019613476.1"/>
    </source>
</evidence>
<dbReference type="KEGG" id="bbel:109461536"/>
<evidence type="ECO:0000256" key="2">
    <source>
        <dbReference type="SAM" id="Phobius"/>
    </source>
</evidence>
<organism evidence="4 5">
    <name type="scientific">Branchiostoma belcheri</name>
    <name type="common">Amphioxus</name>
    <dbReference type="NCBI Taxonomy" id="7741"/>
    <lineage>
        <taxon>Eukaryota</taxon>
        <taxon>Metazoa</taxon>
        <taxon>Chordata</taxon>
        <taxon>Cephalochordata</taxon>
        <taxon>Leptocardii</taxon>
        <taxon>Amphioxiformes</taxon>
        <taxon>Branchiostomatidae</taxon>
        <taxon>Branchiostoma</taxon>
    </lineage>
</organism>
<accession>A0A6P4Y9M6</accession>
<reference evidence="5" key="1">
    <citation type="submission" date="2025-08" db="UniProtKB">
        <authorList>
            <consortium name="RefSeq"/>
        </authorList>
    </citation>
    <scope>IDENTIFICATION</scope>
    <source>
        <tissue evidence="5">Gonad</tissue>
    </source>
</reference>
<proteinExistence type="predicted"/>
<dbReference type="OrthoDB" id="10195530at2759"/>
<feature type="chain" id="PRO_5027981235" evidence="3">
    <location>
        <begin position="29"/>
        <end position="264"/>
    </location>
</feature>
<protein>
    <submittedName>
        <fullName evidence="5">Uncharacterized protein LOC109461536</fullName>
    </submittedName>
</protein>
<evidence type="ECO:0000256" key="3">
    <source>
        <dbReference type="SAM" id="SignalP"/>
    </source>
</evidence>
<feature type="region of interest" description="Disordered" evidence="1">
    <location>
        <begin position="234"/>
        <end position="264"/>
    </location>
</feature>
<gene>
    <name evidence="5" type="primary">LOC109461536</name>
</gene>
<evidence type="ECO:0000313" key="4">
    <source>
        <dbReference type="Proteomes" id="UP000515135"/>
    </source>
</evidence>
<dbReference type="GeneID" id="109461536"/>
<dbReference type="Proteomes" id="UP000515135">
    <property type="component" value="Unplaced"/>
</dbReference>
<keyword evidence="3" id="KW-0732">Signal</keyword>